<reference evidence="1 2" key="1">
    <citation type="submission" date="2020-12" db="EMBL/GenBank/DDBJ databases">
        <title>FDA dAtabase for Regulatory Grade micrObial Sequences (FDA-ARGOS): Supporting development and validation of Infectious Disease Dx tests.</title>
        <authorList>
            <person name="Sproer C."/>
            <person name="Gronow S."/>
            <person name="Severitt S."/>
            <person name="Schroder I."/>
            <person name="Tallon L."/>
            <person name="Sadzewicz L."/>
            <person name="Zhao X."/>
            <person name="Boylan J."/>
            <person name="Ott S."/>
            <person name="Bowen H."/>
            <person name="Vavikolanu K."/>
            <person name="Mehta A."/>
            <person name="Aluvathingal J."/>
            <person name="Nadendla S."/>
            <person name="Lowell S."/>
            <person name="Myers T."/>
            <person name="Yan Y."/>
            <person name="Sichtig H."/>
        </authorList>
    </citation>
    <scope>NUCLEOTIDE SEQUENCE [LARGE SCALE GENOMIC DNA]</scope>
    <source>
        <strain evidence="1 2">FDAARGOS_890</strain>
        <plasmid evidence="1 2">unnamed</plasmid>
    </source>
</reference>
<dbReference type="AlphaFoldDB" id="A0A7T2Z1G2"/>
<sequence length="72" mass="8292">MKVRVVITAEIDLSEIYNICLPLDRRKCNAAIREYVDFQINMRAGADGGWSYPEDELIAEYLIDKGLATRRK</sequence>
<evidence type="ECO:0000313" key="1">
    <source>
        <dbReference type="EMBL" id="QPS84948.1"/>
    </source>
</evidence>
<evidence type="ECO:0000313" key="2">
    <source>
        <dbReference type="Proteomes" id="UP000595064"/>
    </source>
</evidence>
<dbReference type="GeneID" id="94688949"/>
<organism evidence="1 2">
    <name type="scientific">Delftia lacustris</name>
    <dbReference type="NCBI Taxonomy" id="558537"/>
    <lineage>
        <taxon>Bacteria</taxon>
        <taxon>Pseudomonadati</taxon>
        <taxon>Pseudomonadota</taxon>
        <taxon>Betaproteobacteria</taxon>
        <taxon>Burkholderiales</taxon>
        <taxon>Comamonadaceae</taxon>
        <taxon>Delftia</taxon>
    </lineage>
</organism>
<dbReference type="EMBL" id="CP065749">
    <property type="protein sequence ID" value="QPS84948.1"/>
    <property type="molecule type" value="Genomic_DNA"/>
</dbReference>
<name>A0A7T2Z1G2_9BURK</name>
<keyword evidence="1" id="KW-0614">Plasmid</keyword>
<gene>
    <name evidence="1" type="ORF">I6G47_32905</name>
</gene>
<protein>
    <submittedName>
        <fullName evidence="1">Uncharacterized protein</fullName>
    </submittedName>
</protein>
<proteinExistence type="predicted"/>
<geneLocation type="plasmid" evidence="1 2">
    <name>unnamed</name>
</geneLocation>
<keyword evidence="2" id="KW-1185">Reference proteome</keyword>
<dbReference type="Proteomes" id="UP000595064">
    <property type="component" value="Plasmid unnamed"/>
</dbReference>
<dbReference type="KEGG" id="dla:I6G47_32905"/>
<dbReference type="RefSeq" id="WP_143044552.1">
    <property type="nucleotide sequence ID" value="NZ_CP065749.1"/>
</dbReference>
<accession>A0A7T2Z1G2</accession>